<protein>
    <submittedName>
        <fullName evidence="1">Uncharacterized protein</fullName>
    </submittedName>
</protein>
<dbReference type="EMBL" id="ATBP01001070">
    <property type="protein sequence ID" value="ETR68106.1"/>
    <property type="molecule type" value="Genomic_DNA"/>
</dbReference>
<sequence length="119" mass="13597">MKNIYDGISVLDESGEAWVDLPEWFEALNCNFRYQLTAVGGPAPNLHIAQKITDNRFKIAGGIHGLEVSWQVTGIRNDAYAKMNRIEVEVEKTEHERGQYLHPEAYEYLNNSEITDNDL</sequence>
<reference evidence="2" key="1">
    <citation type="submission" date="2012-11" db="EMBL/GenBank/DDBJ databases">
        <authorList>
            <person name="Lucero-Rivera Y.E."/>
            <person name="Tovar-Ramirez D."/>
        </authorList>
    </citation>
    <scope>NUCLEOTIDE SEQUENCE [LARGE SCALE GENOMIC DNA]</scope>
    <source>
        <strain evidence="2">Araruama</strain>
    </source>
</reference>
<comment type="caution">
    <text evidence="1">The sequence shown here is derived from an EMBL/GenBank/DDBJ whole genome shotgun (WGS) entry which is preliminary data.</text>
</comment>
<gene>
    <name evidence="1" type="ORF">OMM_10872</name>
</gene>
<organism evidence="1 2">
    <name type="scientific">Candidatus Magnetoglobus multicellularis str. Araruama</name>
    <dbReference type="NCBI Taxonomy" id="890399"/>
    <lineage>
        <taxon>Bacteria</taxon>
        <taxon>Pseudomonadati</taxon>
        <taxon>Thermodesulfobacteriota</taxon>
        <taxon>Desulfobacteria</taxon>
        <taxon>Desulfobacterales</taxon>
        <taxon>Desulfobacteraceae</taxon>
        <taxon>Candidatus Magnetoglobus</taxon>
    </lineage>
</organism>
<name>A0A1V1P012_9BACT</name>
<evidence type="ECO:0000313" key="1">
    <source>
        <dbReference type="EMBL" id="ETR68106.1"/>
    </source>
</evidence>
<accession>A0A1V1P012</accession>
<evidence type="ECO:0000313" key="2">
    <source>
        <dbReference type="Proteomes" id="UP000189670"/>
    </source>
</evidence>
<proteinExistence type="predicted"/>
<dbReference type="AlphaFoldDB" id="A0A1V1P012"/>
<dbReference type="Proteomes" id="UP000189670">
    <property type="component" value="Unassembled WGS sequence"/>
</dbReference>